<comment type="caution">
    <text evidence="3">The sequence shown here is derived from an EMBL/GenBank/DDBJ whole genome shotgun (WGS) entry which is preliminary data.</text>
</comment>
<dbReference type="Proteomes" id="UP000440732">
    <property type="component" value="Unassembled WGS sequence"/>
</dbReference>
<proteinExistence type="predicted"/>
<evidence type="ECO:0000313" key="5">
    <source>
        <dbReference type="EMBL" id="KAE9362049.1"/>
    </source>
</evidence>
<dbReference type="EMBL" id="QXGA01000006">
    <property type="protein sequence ID" value="KAE9155763.1"/>
    <property type="molecule type" value="Genomic_DNA"/>
</dbReference>
<evidence type="ECO:0000313" key="8">
    <source>
        <dbReference type="Proteomes" id="UP000440732"/>
    </source>
</evidence>
<evidence type="ECO:0000313" key="9">
    <source>
        <dbReference type="Proteomes" id="UP000460718"/>
    </source>
</evidence>
<dbReference type="EMBL" id="QXFY01000009">
    <property type="protein sequence ID" value="KAE9362049.1"/>
    <property type="molecule type" value="Genomic_DNA"/>
</dbReference>
<dbReference type="EMBL" id="QXGB01000008">
    <property type="protein sequence ID" value="KAE9237980.1"/>
    <property type="molecule type" value="Genomic_DNA"/>
</dbReference>
<evidence type="ECO:0000313" key="4">
    <source>
        <dbReference type="EMBL" id="KAE9237980.1"/>
    </source>
</evidence>
<protein>
    <recommendedName>
        <fullName evidence="11">MULE transposase domain-containing protein</fullName>
    </recommendedName>
</protein>
<accession>A0A6A3UW66</accession>
<dbReference type="Proteomes" id="UP000460718">
    <property type="component" value="Unassembled WGS sequence"/>
</dbReference>
<gene>
    <name evidence="4" type="ORF">PF005_g444</name>
    <name evidence="3" type="ORF">PF006_g319</name>
    <name evidence="5" type="ORF">PF008_g432</name>
    <name evidence="1" type="ORF">PF009_g485</name>
    <name evidence="2" type="ORF">PF011_g265</name>
</gene>
<dbReference type="EMBL" id="QXFW01000005">
    <property type="protein sequence ID" value="KAE9031199.1"/>
    <property type="molecule type" value="Genomic_DNA"/>
</dbReference>
<dbReference type="Proteomes" id="UP000433483">
    <property type="component" value="Unassembled WGS sequence"/>
</dbReference>
<evidence type="ECO:0000313" key="10">
    <source>
        <dbReference type="Proteomes" id="UP000486351"/>
    </source>
</evidence>
<evidence type="ECO:0000313" key="7">
    <source>
        <dbReference type="Proteomes" id="UP000433483"/>
    </source>
</evidence>
<reference evidence="6 7" key="1">
    <citation type="submission" date="2018-08" db="EMBL/GenBank/DDBJ databases">
        <title>Genomic investigation of the strawberry pathogen Phytophthora fragariae indicates pathogenicity is determined by transcriptional variation in three key races.</title>
        <authorList>
            <person name="Adams T.M."/>
            <person name="Armitage A.D."/>
            <person name="Sobczyk M.K."/>
            <person name="Bates H.J."/>
            <person name="Dunwell J.M."/>
            <person name="Nellist C.F."/>
            <person name="Harrison R.J."/>
        </authorList>
    </citation>
    <scope>NUCLEOTIDE SEQUENCE [LARGE SCALE GENOMIC DNA]</scope>
    <source>
        <strain evidence="4 7">NOV-27</strain>
        <strain evidence="3 8">NOV-5</strain>
        <strain evidence="5 10">NOV-77</strain>
        <strain evidence="1 6">NOV-9</strain>
        <strain evidence="2 9">SCRP245</strain>
    </source>
</reference>
<dbReference type="EMBL" id="QXGF01000009">
    <property type="protein sequence ID" value="KAE8949997.1"/>
    <property type="molecule type" value="Genomic_DNA"/>
</dbReference>
<evidence type="ECO:0000313" key="2">
    <source>
        <dbReference type="EMBL" id="KAE9031199.1"/>
    </source>
</evidence>
<evidence type="ECO:0008006" key="11">
    <source>
        <dbReference type="Google" id="ProtNLM"/>
    </source>
</evidence>
<evidence type="ECO:0000313" key="6">
    <source>
        <dbReference type="Proteomes" id="UP000429523"/>
    </source>
</evidence>
<dbReference type="OrthoDB" id="88713at2759"/>
<dbReference type="AlphaFoldDB" id="A0A6A3UW66"/>
<evidence type="ECO:0000313" key="1">
    <source>
        <dbReference type="EMBL" id="KAE8949997.1"/>
    </source>
</evidence>
<organism evidence="3 8">
    <name type="scientific">Phytophthora fragariae</name>
    <dbReference type="NCBI Taxonomy" id="53985"/>
    <lineage>
        <taxon>Eukaryota</taxon>
        <taxon>Sar</taxon>
        <taxon>Stramenopiles</taxon>
        <taxon>Oomycota</taxon>
        <taxon>Peronosporomycetes</taxon>
        <taxon>Peronosporales</taxon>
        <taxon>Peronosporaceae</taxon>
        <taxon>Phytophthora</taxon>
    </lineage>
</organism>
<name>A0A6A3UW66_9STRA</name>
<evidence type="ECO:0000313" key="3">
    <source>
        <dbReference type="EMBL" id="KAE9155763.1"/>
    </source>
</evidence>
<dbReference type="Proteomes" id="UP000486351">
    <property type="component" value="Unassembled WGS sequence"/>
</dbReference>
<dbReference type="Proteomes" id="UP000429523">
    <property type="component" value="Unassembled WGS sequence"/>
</dbReference>
<keyword evidence="7" id="KW-1185">Reference proteome</keyword>
<sequence>MLVSLQYIYQKVMGKSLLLHYVMEDAEDAQFNAVMDVFGDCHVEYLMCFWHMLKKLYEQGKHMTPAKLLMVAADVYDMHYATSDSQLHTQKTMAIRRWMPDPDVAEFGKCFYRQWLTGLFFEIAVFSNTTSFCFNE</sequence>